<dbReference type="InterPro" id="IPR014016">
    <property type="entry name" value="UvrD-like_ATP-bd"/>
</dbReference>
<evidence type="ECO:0000256" key="13">
    <source>
        <dbReference type="ARBA" id="ARBA00034617"/>
    </source>
</evidence>
<keyword evidence="8 15" id="KW-0067">ATP-binding</keyword>
<dbReference type="Proteomes" id="UP000093501">
    <property type="component" value="Unassembled WGS sequence"/>
</dbReference>
<evidence type="ECO:0000256" key="3">
    <source>
        <dbReference type="ARBA" id="ARBA00022741"/>
    </source>
</evidence>
<comment type="function">
    <text evidence="15">A helicase/nuclease that prepares dsDNA breaks (DSB) for recombinational DNA repair. Binds to DSBs and unwinds DNA via a highly rapid and processive ATP-dependent bidirectional helicase activity. Unwinds dsDNA until it encounters a Chi (crossover hotspot instigator) sequence from the 3' direction. Cuts ssDNA a few nucleotides 3' to the Chi site. The properties and activities of the enzyme are changed at Chi. The Chi-altered holoenzyme produces a long 3'-ssDNA overhang and facilitates RecA-binding to the ssDNA for homologous DNA recombination and repair. Holoenzyme degrades any linearized DNA that is unable to undergo homologous recombination. In the holoenzyme this subunit contributes ATPase, 3'-5' helicase, exonuclease activity and loads RecA onto ssDNA.</text>
</comment>
<comment type="catalytic activity">
    <reaction evidence="14 15">
        <text>ATP + H2O = ADP + phosphate + H(+)</text>
        <dbReference type="Rhea" id="RHEA:13065"/>
        <dbReference type="ChEBI" id="CHEBI:15377"/>
        <dbReference type="ChEBI" id="CHEBI:15378"/>
        <dbReference type="ChEBI" id="CHEBI:30616"/>
        <dbReference type="ChEBI" id="CHEBI:43474"/>
        <dbReference type="ChEBI" id="CHEBI:456216"/>
        <dbReference type="EC" id="5.6.2.4"/>
    </reaction>
</comment>
<keyword evidence="6 15" id="KW-0347">Helicase</keyword>
<evidence type="ECO:0000256" key="15">
    <source>
        <dbReference type="HAMAP-Rule" id="MF_01485"/>
    </source>
</evidence>
<dbReference type="InterPro" id="IPR014017">
    <property type="entry name" value="DNA_helicase_UvrD-like_C"/>
</dbReference>
<feature type="region of interest" description="Nuclease activity, interacts with RecD and RecA" evidence="15">
    <location>
        <begin position="739"/>
        <end position="1051"/>
    </location>
</feature>
<dbReference type="InterPro" id="IPR000212">
    <property type="entry name" value="DNA_helicase_UvrD/REP"/>
</dbReference>
<evidence type="ECO:0000256" key="12">
    <source>
        <dbReference type="ARBA" id="ARBA00023235"/>
    </source>
</evidence>
<name>A0A1C0AMK1_9ACTN</name>
<dbReference type="GO" id="GO:0000287">
    <property type="term" value="F:magnesium ion binding"/>
    <property type="evidence" value="ECO:0007669"/>
    <property type="project" value="UniProtKB-UniRule"/>
</dbReference>
<keyword evidence="9 15" id="KW-0460">Magnesium</keyword>
<evidence type="ECO:0000256" key="8">
    <source>
        <dbReference type="ARBA" id="ARBA00022840"/>
    </source>
</evidence>
<sequence>MTSFDLTGPLPRATTLLEASAGTGKTYAIAALAARYLAEDGLDVRDLLLITFGRHATGELRSRVFERLTRTVTALDAALAGQPLPDPEDRVAAHLAGAHADLHRARLAEAVARFNEVTILTTHSFCQSMLHELGILGDWDPAEVVGADPVDLAHQCTADTYLKLHRMDGQPPIAPRAALRIGVEAALSTLDLLPPSGPHHEFARQVRELYADRKGAEGICTYNDVISRLLRILQTPTTGEAVRDALQRRFRTVLIDEFQDTDPDQWAIVERAFLGPDRPTILIGDPKQSIYAFRGADLHSYLDAKATADVHTLAVNRRTDKPLVDGVVELFAELGLGDDSVTVSPVGAAHPEPRLVVPPAERLWLRTTTRQELQHCAPAAAIDSDLMAMVRSLVGRASFTHRADPAVRYSDIAILVRRGARARQLRADLDRAGIPAVLTGSQSVWTQPAARDWTALLSAMADPMQATIRLAALTALIGSDLGTLLDPAGPEPARVSSLVRTLAQRFADGGIARVVTHLRAVERLDERLLAERDGERELADLLHVAELLDASGERTVSGLLALIERRASDEESGDAIRVATDEDAVRVMTIHAAKGLEFPIVLVPETDGVKAVRSRPFTLVHEGRRHLYVGPSPTNGEQLARDLDDQTLAEELRVLYVALTRAQHLCVAWHVAGGAGGRPDPMATLVRAWEKRRAALGGATPSAVLRMGMGLSAPPSPAPDATPRPELSLGRWRRSIDTTWRRTSYSGLTQALHEQAPAHVLADESATVDVAAPAPVDAALSALSPMAGLPAGAAFGTLVHEALERLAWEPGTLEASARAVTAELGPEHALHPDLHETLADALIAVARTPLLPLTSAALTDLPTTRRLPELDFDLPLADDGTPATVGDLAELMAAHLPAADPLAGYPHRLRSSEAADSVLNGFLTGSIDAVLRLDDGRFLVVDYKTNRLAPGPGADLILGHYVAPAMAEAMMQAHYPLQAILYCVALHRYLARRLPAYEPATHLGGVGYLFVRGMAGPEAPVVDGASCGVMAWHPPAALVVAASELLGGRRA</sequence>
<reference evidence="17" key="1">
    <citation type="submission" date="2016-07" db="EMBL/GenBank/DDBJ databases">
        <authorList>
            <person name="Florea S."/>
            <person name="Webb J.S."/>
            <person name="Jaromczyk J."/>
            <person name="Schardl C.L."/>
        </authorList>
    </citation>
    <scope>NUCLEOTIDE SEQUENCE [LARGE SCALE GENOMIC DNA]</scope>
    <source>
        <strain evidence="17">IPBSL-7</strain>
    </source>
</reference>
<dbReference type="GO" id="GO:0043138">
    <property type="term" value="F:3'-5' DNA helicase activity"/>
    <property type="evidence" value="ECO:0007669"/>
    <property type="project" value="UniProtKB-UniRule"/>
</dbReference>
<feature type="region of interest" description="DNA-binding and helicase activity, interacts with RecC" evidence="15">
    <location>
        <begin position="1"/>
        <end position="712"/>
    </location>
</feature>
<dbReference type="GO" id="GO:0000724">
    <property type="term" value="P:double-strand break repair via homologous recombination"/>
    <property type="evidence" value="ECO:0007669"/>
    <property type="project" value="UniProtKB-UniRule"/>
</dbReference>
<keyword evidence="10 15" id="KW-0238">DNA-binding</keyword>
<comment type="miscellaneous">
    <text evidence="15">In the RecBCD complex, RecB has a slow 3'-5' helicase, an exonuclease activity and loads RecA onto ssDNA, RecD has a fast 5'-3' helicase activity, while RecC stimulates the ATPase and processivity of the RecB helicase and contributes to recognition of the Chi site.</text>
</comment>
<dbReference type="GO" id="GO:0008854">
    <property type="term" value="F:exodeoxyribonuclease V activity"/>
    <property type="evidence" value="ECO:0007669"/>
    <property type="project" value="UniProtKB-EC"/>
</dbReference>
<evidence type="ECO:0000256" key="4">
    <source>
        <dbReference type="ARBA" id="ARBA00022763"/>
    </source>
</evidence>
<keyword evidence="5 15" id="KW-0378">Hydrolase</keyword>
<evidence type="ECO:0000256" key="1">
    <source>
        <dbReference type="ARBA" id="ARBA00022722"/>
    </source>
</evidence>
<dbReference type="EMBL" id="MBQD01000020">
    <property type="protein sequence ID" value="OCL34546.1"/>
    <property type="molecule type" value="Genomic_DNA"/>
</dbReference>
<evidence type="ECO:0000256" key="14">
    <source>
        <dbReference type="ARBA" id="ARBA00048988"/>
    </source>
</evidence>
<comment type="domain">
    <text evidence="15">The C-terminal domain has nuclease activity and interacts with RecD. It interacts with RecA, facilitating its loading onto ssDNA.</text>
</comment>
<organism evidence="16 17">
    <name type="scientific">Tessaracoccus lapidicaptus</name>
    <dbReference type="NCBI Taxonomy" id="1427523"/>
    <lineage>
        <taxon>Bacteria</taxon>
        <taxon>Bacillati</taxon>
        <taxon>Actinomycetota</taxon>
        <taxon>Actinomycetes</taxon>
        <taxon>Propionibacteriales</taxon>
        <taxon>Propionibacteriaceae</taxon>
        <taxon>Tessaracoccus</taxon>
    </lineage>
</organism>
<gene>
    <name evidence="15" type="primary">recB</name>
    <name evidence="16" type="ORF">BCR15_02265</name>
</gene>
<dbReference type="InterPro" id="IPR038726">
    <property type="entry name" value="PDDEXK_AddAB-type"/>
</dbReference>
<dbReference type="EC" id="3.1.11.5" evidence="15"/>
<dbReference type="CDD" id="cd22352">
    <property type="entry name" value="RecB_C-like"/>
    <property type="match status" value="1"/>
</dbReference>
<dbReference type="GO" id="GO:0003677">
    <property type="term" value="F:DNA binding"/>
    <property type="evidence" value="ECO:0007669"/>
    <property type="project" value="UniProtKB-UniRule"/>
</dbReference>
<keyword evidence="17" id="KW-1185">Reference proteome</keyword>
<dbReference type="Gene3D" id="3.40.50.300">
    <property type="entry name" value="P-loop containing nucleotide triphosphate hydrolases"/>
    <property type="match status" value="2"/>
</dbReference>
<comment type="domain">
    <text evidence="15">The N-terminal DNA-binding domain is a ssDNA-dependent ATPase and has ATP-dependent 3'-5' helicase function. This domain interacts with RecC.</text>
</comment>
<dbReference type="Pfam" id="PF00580">
    <property type="entry name" value="UvrD-helicase"/>
    <property type="match status" value="1"/>
</dbReference>
<dbReference type="SUPFAM" id="SSF52540">
    <property type="entry name" value="P-loop containing nucleoside triphosphate hydrolases"/>
    <property type="match status" value="1"/>
</dbReference>
<protein>
    <recommendedName>
        <fullName evidence="15">RecBCD enzyme subunit RecB</fullName>
        <ecNumber evidence="15">3.1.11.5</ecNumber>
        <ecNumber evidence="15">5.6.2.4</ecNumber>
    </recommendedName>
    <alternativeName>
        <fullName evidence="15">DNA 3'-5' helicase subunit RecB</fullName>
    </alternativeName>
    <alternativeName>
        <fullName evidence="15">Exonuclease V subunit RecB</fullName>
        <shortName evidence="15">ExoV subunit RecB</shortName>
    </alternativeName>
    <alternativeName>
        <fullName evidence="15">Helicase/nuclease RecBCD subunit RecB</fullName>
    </alternativeName>
</protein>
<dbReference type="RefSeq" id="WP_068751227.1">
    <property type="nucleotide sequence ID" value="NZ_LR214441.1"/>
</dbReference>
<feature type="binding site" evidence="15">
    <location>
        <position position="942"/>
    </location>
    <ligand>
        <name>Mg(2+)</name>
        <dbReference type="ChEBI" id="CHEBI:18420"/>
    </ligand>
</feature>
<dbReference type="InterPro" id="IPR011604">
    <property type="entry name" value="PDDEXK-like_dom_sf"/>
</dbReference>
<evidence type="ECO:0000256" key="5">
    <source>
        <dbReference type="ARBA" id="ARBA00022801"/>
    </source>
</evidence>
<dbReference type="SUPFAM" id="SSF52980">
    <property type="entry name" value="Restriction endonuclease-like"/>
    <property type="match status" value="1"/>
</dbReference>
<dbReference type="InterPro" id="IPR027417">
    <property type="entry name" value="P-loop_NTPase"/>
</dbReference>
<comment type="catalytic activity">
    <reaction evidence="15">
        <text>Exonucleolytic cleavage (in the presence of ATP) in either 5'- to 3'- or 3'- to 5'-direction to yield 5'-phosphooligonucleotides.</text>
        <dbReference type="EC" id="3.1.11.5"/>
    </reaction>
</comment>
<dbReference type="GO" id="GO:0016887">
    <property type="term" value="F:ATP hydrolysis activity"/>
    <property type="evidence" value="ECO:0007669"/>
    <property type="project" value="RHEA"/>
</dbReference>
<keyword evidence="11 15" id="KW-0234">DNA repair</keyword>
<dbReference type="GO" id="GO:0005524">
    <property type="term" value="F:ATP binding"/>
    <property type="evidence" value="ECO:0007669"/>
    <property type="project" value="UniProtKB-UniRule"/>
</dbReference>
<accession>A0A1C0AMK1</accession>
<keyword evidence="7 15" id="KW-0269">Exonuclease</keyword>
<proteinExistence type="inferred from homology"/>
<evidence type="ECO:0000256" key="7">
    <source>
        <dbReference type="ARBA" id="ARBA00022839"/>
    </source>
</evidence>
<dbReference type="PANTHER" id="PTHR11070:SF23">
    <property type="entry name" value="RECBCD ENZYME SUBUNIT RECB"/>
    <property type="match status" value="1"/>
</dbReference>
<evidence type="ECO:0000256" key="6">
    <source>
        <dbReference type="ARBA" id="ARBA00022806"/>
    </source>
</evidence>
<dbReference type="GO" id="GO:0009338">
    <property type="term" value="C:exodeoxyribonuclease V complex"/>
    <property type="evidence" value="ECO:0007669"/>
    <property type="project" value="TreeGrafter"/>
</dbReference>
<feature type="active site" description="For nuclease activity" evidence="15">
    <location>
        <position position="942"/>
    </location>
</feature>
<dbReference type="AlphaFoldDB" id="A0A1C0AMK1"/>
<keyword evidence="2 15" id="KW-0479">Metal-binding</keyword>
<dbReference type="HAMAP" id="MF_01485">
    <property type="entry name" value="RecB"/>
    <property type="match status" value="1"/>
</dbReference>
<dbReference type="Pfam" id="PF12705">
    <property type="entry name" value="PDDEXK_1"/>
    <property type="match status" value="1"/>
</dbReference>
<dbReference type="Gene3D" id="3.90.320.10">
    <property type="match status" value="1"/>
</dbReference>
<keyword evidence="12 15" id="KW-0413">Isomerase</keyword>
<keyword evidence="4 15" id="KW-0227">DNA damage</keyword>
<evidence type="ECO:0000256" key="11">
    <source>
        <dbReference type="ARBA" id="ARBA00023204"/>
    </source>
</evidence>
<dbReference type="InterPro" id="IPR011335">
    <property type="entry name" value="Restrct_endonuc-II-like"/>
</dbReference>
<comment type="caution">
    <text evidence="16">The sequence shown here is derived from an EMBL/GenBank/DDBJ whole genome shotgun (WGS) entry which is preliminary data.</text>
</comment>
<dbReference type="PROSITE" id="PS51217">
    <property type="entry name" value="UVRD_HELICASE_CTER"/>
    <property type="match status" value="1"/>
</dbReference>
<dbReference type="InterPro" id="IPR004586">
    <property type="entry name" value="RecB"/>
</dbReference>
<keyword evidence="1 15" id="KW-0540">Nuclease</keyword>
<evidence type="ECO:0000256" key="2">
    <source>
        <dbReference type="ARBA" id="ARBA00022723"/>
    </source>
</evidence>
<keyword evidence="3 15" id="KW-0547">Nucleotide-binding</keyword>
<comment type="subunit">
    <text evidence="15">Heterotrimer of RecB, RecC and RecD. All subunits contribute to DNA-binding. Interacts with RecA.</text>
</comment>
<comment type="similarity">
    <text evidence="15">Belongs to the helicase family. UvrD subfamily.</text>
</comment>
<dbReference type="PANTHER" id="PTHR11070">
    <property type="entry name" value="UVRD / RECB / PCRA DNA HELICASE FAMILY MEMBER"/>
    <property type="match status" value="1"/>
</dbReference>
<feature type="binding site" evidence="15">
    <location>
        <position position="928"/>
    </location>
    <ligand>
        <name>Mg(2+)</name>
        <dbReference type="ChEBI" id="CHEBI:18420"/>
    </ligand>
</feature>
<evidence type="ECO:0000256" key="9">
    <source>
        <dbReference type="ARBA" id="ARBA00022842"/>
    </source>
</evidence>
<dbReference type="PROSITE" id="PS51198">
    <property type="entry name" value="UVRD_HELICASE_ATP_BIND"/>
    <property type="match status" value="1"/>
</dbReference>
<dbReference type="Gene3D" id="1.10.486.10">
    <property type="entry name" value="PCRA, domain 4"/>
    <property type="match status" value="1"/>
</dbReference>
<evidence type="ECO:0000313" key="17">
    <source>
        <dbReference type="Proteomes" id="UP000093501"/>
    </source>
</evidence>
<comment type="cofactor">
    <cofactor evidence="15">
        <name>Mg(2+)</name>
        <dbReference type="ChEBI" id="CHEBI:18420"/>
    </cofactor>
    <text evidence="15">Binds 1 Mg(2+) ion per subunit.</text>
</comment>
<feature type="binding site" evidence="15">
    <location>
        <position position="800"/>
    </location>
    <ligand>
        <name>Mg(2+)</name>
        <dbReference type="ChEBI" id="CHEBI:18420"/>
    </ligand>
</feature>
<evidence type="ECO:0000313" key="16">
    <source>
        <dbReference type="EMBL" id="OCL34546.1"/>
    </source>
</evidence>
<comment type="catalytic activity">
    <reaction evidence="13 15">
        <text>Couples ATP hydrolysis with the unwinding of duplex DNA by translocating in the 3'-5' direction.</text>
        <dbReference type="EC" id="5.6.2.4"/>
    </reaction>
</comment>
<dbReference type="EC" id="5.6.2.4" evidence="15"/>
<dbReference type="Pfam" id="PF13361">
    <property type="entry name" value="UvrD_C"/>
    <property type="match status" value="1"/>
</dbReference>
<evidence type="ECO:0000256" key="10">
    <source>
        <dbReference type="ARBA" id="ARBA00023125"/>
    </source>
</evidence>
<dbReference type="GO" id="GO:0005829">
    <property type="term" value="C:cytosol"/>
    <property type="evidence" value="ECO:0007669"/>
    <property type="project" value="TreeGrafter"/>
</dbReference>